<evidence type="ECO:0000256" key="1">
    <source>
        <dbReference type="ARBA" id="ARBA00004328"/>
    </source>
</evidence>
<comment type="subcellular location">
    <subcellularLocation>
        <location evidence="1">Virion</location>
    </subcellularLocation>
</comment>
<dbReference type="Proteomes" id="UP000011300">
    <property type="component" value="Segment"/>
</dbReference>
<organismHost>
    <name type="scientific">Crocodylus niloticus</name>
    <name type="common">Nile crocodile</name>
    <name type="synonym">African crocodile</name>
    <dbReference type="NCBI Taxonomy" id="8501"/>
</organismHost>
<evidence type="ECO:0000313" key="3">
    <source>
        <dbReference type="EMBL" id="ABJ09039.1"/>
    </source>
</evidence>
<dbReference type="EMBL" id="DQ356948">
    <property type="protein sequence ID" value="ABJ09039.1"/>
    <property type="molecule type" value="Genomic_DNA"/>
</dbReference>
<evidence type="ECO:0000256" key="2">
    <source>
        <dbReference type="ARBA" id="ARBA00022844"/>
    </source>
</evidence>
<organismHost>
    <name type="scientific">Crocodylus johnstoni</name>
    <name type="common">Australian freshwater crocodile</name>
    <dbReference type="NCBI Taxonomy" id="184234"/>
</organismHost>
<accession>Q070A3</accession>
<gene>
    <name evidence="3" type="ORF">CRV148</name>
</gene>
<dbReference type="GeneID" id="4363401"/>
<evidence type="ECO:0000313" key="4">
    <source>
        <dbReference type="Proteomes" id="UP000011300"/>
    </source>
</evidence>
<dbReference type="Pfam" id="PF02346">
    <property type="entry name" value="Vac_Fusion"/>
    <property type="match status" value="1"/>
</dbReference>
<dbReference type="GO" id="GO:0019031">
    <property type="term" value="C:viral envelope"/>
    <property type="evidence" value="ECO:0007669"/>
    <property type="project" value="InterPro"/>
</dbReference>
<organismHost>
    <name type="scientific">Crocodylus porosus</name>
    <name type="common">Saltwater crocodile</name>
    <name type="synonym">Estuarine crocodile</name>
    <dbReference type="NCBI Taxonomy" id="8502"/>
</organismHost>
<dbReference type="KEGG" id="vg:4363401"/>
<reference evidence="3 4" key="1">
    <citation type="journal article" date="2006" name="J. Virol.">
        <title>Genome of crocodilepox virus.</title>
        <authorList>
            <person name="Afonso C.L."/>
            <person name="Tulman E.R."/>
            <person name="Delhon G."/>
            <person name="Lu Z."/>
            <person name="Viljoen G.J."/>
            <person name="Wallace D.B."/>
            <person name="Kutish G.F."/>
            <person name="Rock D.L."/>
        </authorList>
    </citation>
    <scope>NUCLEOTIDE SEQUENCE [LARGE SCALE GENOMIC DNA]</scope>
    <source>
        <strain evidence="4">Isolate Crocodylus niloticus/Zimbabwe/Ume/2001</strain>
    </source>
</reference>
<dbReference type="GO" id="GO:0019064">
    <property type="term" value="P:fusion of virus membrane with host plasma membrane"/>
    <property type="evidence" value="ECO:0007669"/>
    <property type="project" value="InterPro"/>
</dbReference>
<sequence length="446" mass="51070">MAGAEPEWSELRELIYDLWQVKPEDYLFTRRDAKIIRNYFIKVMDSVEDPKKLLMSGENRLNNYINNTIFTTDANSDLYKKQMALQNVKRDTCTAGQFILKCVYYLVRLNNANNSLTATSTDDAFTAFCREFIVDYYNIVNDFKSAKNNIVINVPCYFWYKDVQPNHIINSVTMYLQYLTEELRFLYGLADHFPLHDGEDNNAPLTIRHNGYAMKFKTNVSELLMNGLGFTCKDKFSLKPQYEINVFVQHRLFLGDETYYAIVSGSEELKDVAIDNTDSVSMTSDISAIVLKKSDAKEKSTSFRLYVERRSLFFPMTVRGNILELTDHARSSLIGYNGATIIASNKISYPDVLPEPEKIPTIDKGLSMVVAENEGITETELAMLYQSFDEDINEVLDKVVQVADTHENSTNANVRQDGHLETIRKILVALNNKIDRVAASRFVTIM</sequence>
<keyword evidence="2" id="KW-0946">Virion</keyword>
<dbReference type="RefSeq" id="YP_784338.1">
    <property type="nucleotide sequence ID" value="NC_008030.1"/>
</dbReference>
<dbReference type="InterPro" id="IPR003436">
    <property type="entry name" value="Chordopox_Fusion/A27"/>
</dbReference>
<keyword evidence="4" id="KW-1185">Reference proteome</keyword>
<name>Q070A3_CPRVZ</name>
<organism evidence="3 4">
    <name type="scientific">Nile crocodilepox virus (isolate Crocodylus niloticus/Zimbabwe/Ume/2001)</name>
    <name type="common">CRV</name>
    <dbReference type="NCBI Taxonomy" id="1289473"/>
    <lineage>
        <taxon>Viruses</taxon>
        <taxon>Varidnaviria</taxon>
        <taxon>Bamfordvirae</taxon>
        <taxon>Nucleocytoviricota</taxon>
        <taxon>Pokkesviricetes</taxon>
        <taxon>Chitovirales</taxon>
        <taxon>Poxviridae</taxon>
        <taxon>Chordopoxvirinae</taxon>
        <taxon>Crocodylidpoxvirus</taxon>
        <taxon>Crocodylidpoxvirus nilecrocodilepox</taxon>
        <taxon>Nile crocodilepox virus</taxon>
    </lineage>
</organism>
<protein>
    <submittedName>
        <fullName evidence="3">IMV A type inclusion-like protein P4c</fullName>
    </submittedName>
</protein>
<proteinExistence type="predicted"/>